<dbReference type="PIRSF" id="PIRSF000232">
    <property type="entry name" value="YdjA"/>
    <property type="match status" value="1"/>
</dbReference>
<proteinExistence type="inferred from homology"/>
<evidence type="ECO:0000256" key="6">
    <source>
        <dbReference type="ARBA" id="ARBA00023002"/>
    </source>
</evidence>
<keyword evidence="6 8" id="KW-0560">Oxidoreductase</keyword>
<dbReference type="PANTHER" id="PTHR43821:SF1">
    <property type="entry name" value="NAD(P)H NITROREDUCTASE YDJA-RELATED"/>
    <property type="match status" value="1"/>
</dbReference>
<keyword evidence="7 8" id="KW-0520">NAD</keyword>
<keyword evidence="5 8" id="KW-0521">NADP</keyword>
<dbReference type="RefSeq" id="WP_255330187.1">
    <property type="nucleotide sequence ID" value="NZ_JAKZEU010000004.1"/>
</dbReference>
<dbReference type="CDD" id="cd02135">
    <property type="entry name" value="YdjA-like"/>
    <property type="match status" value="1"/>
</dbReference>
<evidence type="ECO:0000256" key="2">
    <source>
        <dbReference type="ARBA" id="ARBA00007118"/>
    </source>
</evidence>
<keyword evidence="3 8" id="KW-0285">Flavoprotein</keyword>
<dbReference type="InterPro" id="IPR029479">
    <property type="entry name" value="Nitroreductase"/>
</dbReference>
<comment type="caution">
    <text evidence="10">The sequence shown here is derived from an EMBL/GenBank/DDBJ whole genome shotgun (WGS) entry which is preliminary data.</text>
</comment>
<reference evidence="10 11" key="1">
    <citation type="submission" date="2022-03" db="EMBL/GenBank/DDBJ databases">
        <authorList>
            <person name="He Y."/>
        </authorList>
    </citation>
    <scope>NUCLEOTIDE SEQUENCE [LARGE SCALE GENOMIC DNA]</scope>
    <source>
        <strain evidence="10 11">TK19116</strain>
    </source>
</reference>
<dbReference type="Proteomes" id="UP001203945">
    <property type="component" value="Unassembled WGS sequence"/>
</dbReference>
<name>A0ABT1MS90_9RHOB</name>
<evidence type="ECO:0000256" key="8">
    <source>
        <dbReference type="PIRNR" id="PIRNR000232"/>
    </source>
</evidence>
<dbReference type="SUPFAM" id="SSF55469">
    <property type="entry name" value="FMN-dependent nitroreductase-like"/>
    <property type="match status" value="1"/>
</dbReference>
<dbReference type="EMBL" id="JAKZEU010000004">
    <property type="protein sequence ID" value="MCQ0971175.1"/>
    <property type="molecule type" value="Genomic_DNA"/>
</dbReference>
<sequence length="200" mass="21512">MTDTQQQESTMDHRDEAALRFLETRRSHPPKMLREPGPDRDEILRLLTLAARVPDHGKLEPWRFVVLERAALDRMAPILHQAVLDAGQDQAAADKAASALASPVIVAVIHKPVESPKVPPWEQELSAGALCLGLVNAALASGWGAAWLTGYAALNADFGAAHLGLAKGERVAGLIHLGTRGATPPDRPRPDVAALTTWLE</sequence>
<evidence type="ECO:0000259" key="9">
    <source>
        <dbReference type="Pfam" id="PF00881"/>
    </source>
</evidence>
<evidence type="ECO:0000256" key="1">
    <source>
        <dbReference type="ARBA" id="ARBA00001917"/>
    </source>
</evidence>
<keyword evidence="11" id="KW-1185">Reference proteome</keyword>
<accession>A0ABT1MS90</accession>
<gene>
    <name evidence="10" type="ORF">MLD63_12155</name>
</gene>
<dbReference type="PANTHER" id="PTHR43821">
    <property type="entry name" value="NAD(P)H NITROREDUCTASE YDJA-RELATED"/>
    <property type="match status" value="1"/>
</dbReference>
<keyword evidence="4 8" id="KW-0288">FMN</keyword>
<dbReference type="Gene3D" id="3.40.109.10">
    <property type="entry name" value="NADH Oxidase"/>
    <property type="match status" value="1"/>
</dbReference>
<dbReference type="InterPro" id="IPR052530">
    <property type="entry name" value="NAD(P)H_nitroreductase"/>
</dbReference>
<dbReference type="InterPro" id="IPR026021">
    <property type="entry name" value="YdjA-like"/>
</dbReference>
<dbReference type="Pfam" id="PF00881">
    <property type="entry name" value="Nitroreductase"/>
    <property type="match status" value="1"/>
</dbReference>
<comment type="cofactor">
    <cofactor evidence="1 8">
        <name>FMN</name>
        <dbReference type="ChEBI" id="CHEBI:58210"/>
    </cofactor>
</comment>
<evidence type="ECO:0000313" key="11">
    <source>
        <dbReference type="Proteomes" id="UP001203945"/>
    </source>
</evidence>
<evidence type="ECO:0000256" key="3">
    <source>
        <dbReference type="ARBA" id="ARBA00022630"/>
    </source>
</evidence>
<evidence type="ECO:0000256" key="5">
    <source>
        <dbReference type="ARBA" id="ARBA00022857"/>
    </source>
</evidence>
<dbReference type="InterPro" id="IPR000415">
    <property type="entry name" value="Nitroreductase-like"/>
</dbReference>
<evidence type="ECO:0000256" key="4">
    <source>
        <dbReference type="ARBA" id="ARBA00022643"/>
    </source>
</evidence>
<evidence type="ECO:0000256" key="7">
    <source>
        <dbReference type="ARBA" id="ARBA00023027"/>
    </source>
</evidence>
<evidence type="ECO:0000313" key="10">
    <source>
        <dbReference type="EMBL" id="MCQ0971175.1"/>
    </source>
</evidence>
<feature type="domain" description="Nitroreductase" evidence="9">
    <location>
        <begin position="23"/>
        <end position="178"/>
    </location>
</feature>
<dbReference type="EC" id="1.-.-.-" evidence="8"/>
<comment type="similarity">
    <text evidence="2 8">Belongs to the nitroreductase family.</text>
</comment>
<organism evidence="10 11">
    <name type="scientific">Paracoccus albicereus</name>
    <dbReference type="NCBI Taxonomy" id="2922394"/>
    <lineage>
        <taxon>Bacteria</taxon>
        <taxon>Pseudomonadati</taxon>
        <taxon>Pseudomonadota</taxon>
        <taxon>Alphaproteobacteria</taxon>
        <taxon>Rhodobacterales</taxon>
        <taxon>Paracoccaceae</taxon>
        <taxon>Paracoccus</taxon>
    </lineage>
</organism>
<protein>
    <recommendedName>
        <fullName evidence="8">Putative NAD(P)H nitroreductase</fullName>
        <ecNumber evidence="8">1.-.-.-</ecNumber>
    </recommendedName>
</protein>